<dbReference type="SUPFAM" id="SSF53098">
    <property type="entry name" value="Ribonuclease H-like"/>
    <property type="match status" value="1"/>
</dbReference>
<dbReference type="Gramene" id="GBG69999">
    <property type="protein sequence ID" value="GBG69999"/>
    <property type="gene ID" value="CBR_g4826"/>
</dbReference>
<dbReference type="InterPro" id="IPR040618">
    <property type="entry name" value="Pre-Nudix"/>
</dbReference>
<dbReference type="Proteomes" id="UP000265515">
    <property type="component" value="Unassembled WGS sequence"/>
</dbReference>
<dbReference type="CDD" id="cd04670">
    <property type="entry name" value="NUDIX_ASFGF2_Nudt6"/>
    <property type="match status" value="1"/>
</dbReference>
<dbReference type="Gene3D" id="3.90.79.10">
    <property type="entry name" value="Nucleoside Triphosphate Pyrophosphohydrolase"/>
    <property type="match status" value="1"/>
</dbReference>
<dbReference type="OrthoDB" id="448399at2759"/>
<gene>
    <name evidence="6" type="ORF">CBR_g4826</name>
</gene>
<reference evidence="6 7" key="1">
    <citation type="journal article" date="2018" name="Cell">
        <title>The Chara Genome: Secondary Complexity and Implications for Plant Terrestrialization.</title>
        <authorList>
            <person name="Nishiyama T."/>
            <person name="Sakayama H."/>
            <person name="Vries J.D."/>
            <person name="Buschmann H."/>
            <person name="Saint-Marcoux D."/>
            <person name="Ullrich K.K."/>
            <person name="Haas F.B."/>
            <person name="Vanderstraeten L."/>
            <person name="Becker D."/>
            <person name="Lang D."/>
            <person name="Vosolsobe S."/>
            <person name="Rombauts S."/>
            <person name="Wilhelmsson P.K.I."/>
            <person name="Janitza P."/>
            <person name="Kern R."/>
            <person name="Heyl A."/>
            <person name="Rumpler F."/>
            <person name="Villalobos L.I.A.C."/>
            <person name="Clay J.M."/>
            <person name="Skokan R."/>
            <person name="Toyoda A."/>
            <person name="Suzuki Y."/>
            <person name="Kagoshima H."/>
            <person name="Schijlen E."/>
            <person name="Tajeshwar N."/>
            <person name="Catarino B."/>
            <person name="Hetherington A.J."/>
            <person name="Saltykova A."/>
            <person name="Bonnot C."/>
            <person name="Breuninger H."/>
            <person name="Symeonidi A."/>
            <person name="Radhakrishnan G.V."/>
            <person name="Van Nieuwerburgh F."/>
            <person name="Deforce D."/>
            <person name="Chang C."/>
            <person name="Karol K.G."/>
            <person name="Hedrich R."/>
            <person name="Ulvskov P."/>
            <person name="Glockner G."/>
            <person name="Delwiche C.F."/>
            <person name="Petrasek J."/>
            <person name="Van de Peer Y."/>
            <person name="Friml J."/>
            <person name="Beilby M."/>
            <person name="Dolan L."/>
            <person name="Kohara Y."/>
            <person name="Sugano S."/>
            <person name="Fujiyama A."/>
            <person name="Delaux P.-M."/>
            <person name="Quint M."/>
            <person name="TheiBen G."/>
            <person name="Hagemann M."/>
            <person name="Harholt J."/>
            <person name="Dunand C."/>
            <person name="Zachgo S."/>
            <person name="Langdale J."/>
            <person name="Maumus F."/>
            <person name="Straeten D.V.D."/>
            <person name="Gould S.B."/>
            <person name="Rensing S.A."/>
        </authorList>
    </citation>
    <scope>NUCLEOTIDE SEQUENCE [LARGE SCALE GENOMIC DNA]</scope>
    <source>
        <strain evidence="6 7">S276</strain>
    </source>
</reference>
<feature type="region of interest" description="Disordered" evidence="4">
    <location>
        <begin position="1"/>
        <end position="59"/>
    </location>
</feature>
<dbReference type="PROSITE" id="PS51462">
    <property type="entry name" value="NUDIX"/>
    <property type="match status" value="1"/>
</dbReference>
<dbReference type="InterPro" id="IPR013520">
    <property type="entry name" value="Ribonucl_H"/>
</dbReference>
<evidence type="ECO:0000313" key="7">
    <source>
        <dbReference type="Proteomes" id="UP000265515"/>
    </source>
</evidence>
<keyword evidence="3" id="KW-0378">Hydrolase</keyword>
<evidence type="ECO:0000256" key="3">
    <source>
        <dbReference type="ARBA" id="ARBA00022801"/>
    </source>
</evidence>
<evidence type="ECO:0000313" key="6">
    <source>
        <dbReference type="EMBL" id="GBG69999.1"/>
    </source>
</evidence>
<evidence type="ECO:0000256" key="1">
    <source>
        <dbReference type="ARBA" id="ARBA00005582"/>
    </source>
</evidence>
<dbReference type="GO" id="GO:0047631">
    <property type="term" value="F:ADP-ribose diphosphatase activity"/>
    <property type="evidence" value="ECO:0007669"/>
    <property type="project" value="TreeGrafter"/>
</dbReference>
<keyword evidence="2" id="KW-0479">Metal-binding</keyword>
<dbReference type="Pfam" id="PF00293">
    <property type="entry name" value="NUDIX"/>
    <property type="match status" value="1"/>
</dbReference>
<dbReference type="GO" id="GO:0046872">
    <property type="term" value="F:metal ion binding"/>
    <property type="evidence" value="ECO:0007669"/>
    <property type="project" value="UniProtKB-KW"/>
</dbReference>
<dbReference type="STRING" id="69332.A0A388KIY7"/>
<evidence type="ECO:0000259" key="5">
    <source>
        <dbReference type="PROSITE" id="PS51462"/>
    </source>
</evidence>
<dbReference type="CDD" id="cd06133">
    <property type="entry name" value="ERI-1_3'hExo_like"/>
    <property type="match status" value="1"/>
</dbReference>
<dbReference type="FunFam" id="3.90.79.10:FF:000015">
    <property type="entry name" value="Nudix hydrolase 8"/>
    <property type="match status" value="1"/>
</dbReference>
<dbReference type="EMBL" id="BFEA01000123">
    <property type="protein sequence ID" value="GBG69999.1"/>
    <property type="molecule type" value="Genomic_DNA"/>
</dbReference>
<dbReference type="PRINTS" id="PR01356">
    <property type="entry name" value="GFGPROTEIN"/>
</dbReference>
<dbReference type="Gene3D" id="3.40.630.30">
    <property type="match status" value="1"/>
</dbReference>
<dbReference type="GO" id="GO:0035529">
    <property type="term" value="F:NADH pyrophosphatase activity"/>
    <property type="evidence" value="ECO:0007669"/>
    <property type="project" value="TreeGrafter"/>
</dbReference>
<dbReference type="AlphaFoldDB" id="A0A388KIY7"/>
<feature type="compositionally biased region" description="Basic and acidic residues" evidence="4">
    <location>
        <begin position="718"/>
        <end position="735"/>
    </location>
</feature>
<dbReference type="InterPro" id="IPR003293">
    <property type="entry name" value="Nudix_hydrolase6-like"/>
</dbReference>
<dbReference type="Gene3D" id="3.30.420.10">
    <property type="entry name" value="Ribonuclease H-like superfamily/Ribonuclease H"/>
    <property type="match status" value="1"/>
</dbReference>
<organism evidence="6 7">
    <name type="scientific">Chara braunii</name>
    <name type="common">Braun's stonewort</name>
    <dbReference type="NCBI Taxonomy" id="69332"/>
    <lineage>
        <taxon>Eukaryota</taxon>
        <taxon>Viridiplantae</taxon>
        <taxon>Streptophyta</taxon>
        <taxon>Charophyceae</taxon>
        <taxon>Charales</taxon>
        <taxon>Characeae</taxon>
        <taxon>Chara</taxon>
    </lineage>
</organism>
<dbReference type="GO" id="GO:0003676">
    <property type="term" value="F:nucleic acid binding"/>
    <property type="evidence" value="ECO:0007669"/>
    <property type="project" value="InterPro"/>
</dbReference>
<name>A0A388KIY7_CHABU</name>
<dbReference type="InterPro" id="IPR036397">
    <property type="entry name" value="RNaseH_sf"/>
</dbReference>
<proteinExistence type="inferred from homology"/>
<dbReference type="Pfam" id="PF00929">
    <property type="entry name" value="RNase_T"/>
    <property type="match status" value="1"/>
</dbReference>
<keyword evidence="7" id="KW-1185">Reference proteome</keyword>
<evidence type="ECO:0000256" key="4">
    <source>
        <dbReference type="SAM" id="MobiDB-lite"/>
    </source>
</evidence>
<sequence>MRVPLMRKEEEEEEEEKEQEVYEEDDDDEDEEEGVKEEKDEEKTPTRKEGEGGRRNDDEDLAAEAGLLAGGAVEWHRNALGNGALTPGVLAPVIRVVYREESLLAWEVVHLQRTLFRRVSPNDEKRGNRKSFSSWHASLPDPLEGKSTDKQAWSRLGHYISSPLAPSGCEFRVARELLGADRFSKSPSHMMASHRPKSGESGMDRIGVAPLPPEECPIDKDEDVSLADFTPPLTTEGMAEGVDATSLLAFEGDLYDGVIIDPTCLPADGDVFLSRLRSSLGLWASQQRKGVWLKLPTENANLVPLAISEGFAYHHAELHYVMLTKWLPPTPSTLPPNASHQVGVGAFVVNDKREVLAVQEKYGFLRGKNVWKLPTGLVSQQEDIWRAAVREVKEETGIDAEFLEIITFRQAHSAAFGKSDLFMICALKPLSFEITKQDSEIEAAQWMPLDEFLGQPFLKNREMFFRMLMLCVAHLDGRYKGVRPITVPVGAEPSSTAIWTHSPFPSSRMALAWLTRASSASALSPGILLKPVGQEELSLWCGSPYAAQEGYMHRSSGWRNLMSRTPQKSLRSFHRLLLQSSSMHGNVHARTQGSTQSPARLPLLSTHITSSMLGPQGSNLVWWVERKLPQSERRLQFQQDFTPTRMSVKGSTVDTYAPAAHSWTRRVLIGEHDPCGCGSTGQQSLLHAIHVHPCSSRSRPRTLKLSPPRPISTATKSRRGDDREQEVILEGGRESMVDDRRRLEMFDEEKRGDDRAGLDAVVEGLFEGEGMNGGMGLTGGELPSRLEPGHDSGASVSRRQQSQGAEGLFEGEGMAEGNLASGELPSRPESGLGSGASISRRRRSQGRPRKMCYYFTQGKCCLLDDEEHLRQFSHELALQQSPGFRPSDIKNVRKQKFDAFLVLDLEGRVEILEFPVILIDPKSLEAVDYFHRFVKPVAMSRERINEYISGKYGRWGLERVWHDTAVPFTQVLQDFEQWALGHGLMSTGTDPQTMCMHNAAFVTCGNWDVKTKIPEQCVTSQIDLPLYFNEWINLKDVYLNFYGRNASGMKAMLNGLKIPLTGTHHVGLDDAQNIARVLVRMLSHGLVARISARRNEDKTVKFMFRRRVK</sequence>
<dbReference type="GO" id="GO:0051287">
    <property type="term" value="F:NAD binding"/>
    <property type="evidence" value="ECO:0007669"/>
    <property type="project" value="TreeGrafter"/>
</dbReference>
<feature type="compositionally biased region" description="Basic and acidic residues" evidence="4">
    <location>
        <begin position="36"/>
        <end position="57"/>
    </location>
</feature>
<dbReference type="InterPro" id="IPR012337">
    <property type="entry name" value="RNaseH-like_sf"/>
</dbReference>
<evidence type="ECO:0000256" key="2">
    <source>
        <dbReference type="ARBA" id="ARBA00022723"/>
    </source>
</evidence>
<dbReference type="Pfam" id="PF18290">
    <property type="entry name" value="Nudix_hydro"/>
    <property type="match status" value="1"/>
</dbReference>
<feature type="region of interest" description="Disordered" evidence="4">
    <location>
        <begin position="121"/>
        <end position="147"/>
    </location>
</feature>
<comment type="caution">
    <text evidence="6">The sequence shown here is derived from an EMBL/GenBank/DDBJ whole genome shotgun (WGS) entry which is preliminary data.</text>
</comment>
<comment type="similarity">
    <text evidence="1">Belongs to the Nudix hydrolase family.</text>
</comment>
<dbReference type="InterPro" id="IPR000086">
    <property type="entry name" value="NUDIX_hydrolase_dom"/>
</dbReference>
<dbReference type="SUPFAM" id="SSF55811">
    <property type="entry name" value="Nudix"/>
    <property type="match status" value="1"/>
</dbReference>
<dbReference type="FunFam" id="3.40.630.30:FF:000016">
    <property type="entry name" value="nudix hydrolase 2"/>
    <property type="match status" value="1"/>
</dbReference>
<feature type="region of interest" description="Disordered" evidence="4">
    <location>
        <begin position="769"/>
        <end position="843"/>
    </location>
</feature>
<feature type="region of interest" description="Disordered" evidence="4">
    <location>
        <begin position="696"/>
        <end position="735"/>
    </location>
</feature>
<accession>A0A388KIY7</accession>
<dbReference type="PROSITE" id="PS00893">
    <property type="entry name" value="NUDIX_BOX"/>
    <property type="match status" value="1"/>
</dbReference>
<dbReference type="InterPro" id="IPR015797">
    <property type="entry name" value="NUDIX_hydrolase-like_dom_sf"/>
</dbReference>
<protein>
    <recommendedName>
        <fullName evidence="5">Nudix hydrolase domain-containing protein</fullName>
    </recommendedName>
</protein>
<feature type="compositionally biased region" description="Gly residues" evidence="4">
    <location>
        <begin position="770"/>
        <end position="779"/>
    </location>
</feature>
<feature type="domain" description="Nudix hydrolase" evidence="5">
    <location>
        <begin position="339"/>
        <end position="471"/>
    </location>
</feature>
<dbReference type="PANTHER" id="PTHR13994">
    <property type="entry name" value="NUDIX HYDROLASE RELATED"/>
    <property type="match status" value="1"/>
</dbReference>
<dbReference type="GO" id="GO:0000175">
    <property type="term" value="F:3'-5'-RNA exonuclease activity"/>
    <property type="evidence" value="ECO:0007669"/>
    <property type="project" value="InterPro"/>
</dbReference>
<feature type="compositionally biased region" description="Acidic residues" evidence="4">
    <location>
        <begin position="10"/>
        <end position="35"/>
    </location>
</feature>
<dbReference type="PANTHER" id="PTHR13994:SF13">
    <property type="entry name" value="FI03680P"/>
    <property type="match status" value="1"/>
</dbReference>
<dbReference type="InterPro" id="IPR020084">
    <property type="entry name" value="NUDIX_hydrolase_CS"/>
</dbReference>
<dbReference type="InterPro" id="IPR047201">
    <property type="entry name" value="ERI-1_3'hExo-like"/>
</dbReference>
<feature type="compositionally biased region" description="Polar residues" evidence="4">
    <location>
        <begin position="794"/>
        <end position="804"/>
    </location>
</feature>